<reference evidence="4" key="1">
    <citation type="submission" date="2020-10" db="EMBL/GenBank/DDBJ databases">
        <authorList>
            <person name="Gilroy R."/>
        </authorList>
    </citation>
    <scope>NUCLEOTIDE SEQUENCE</scope>
    <source>
        <strain evidence="4">CHK176-22527</strain>
    </source>
</reference>
<dbReference type="SUPFAM" id="SSF50129">
    <property type="entry name" value="GroES-like"/>
    <property type="match status" value="1"/>
</dbReference>
<name>A0A9D1HC14_9FIRM</name>
<dbReference type="Gene3D" id="3.90.180.10">
    <property type="entry name" value="Medium-chain alcohol dehydrogenases, catalytic domain"/>
    <property type="match status" value="1"/>
</dbReference>
<evidence type="ECO:0000256" key="2">
    <source>
        <dbReference type="ARBA" id="ARBA00023002"/>
    </source>
</evidence>
<evidence type="ECO:0000259" key="3">
    <source>
        <dbReference type="SMART" id="SM00829"/>
    </source>
</evidence>
<evidence type="ECO:0000313" key="4">
    <source>
        <dbReference type="EMBL" id="HIT98814.1"/>
    </source>
</evidence>
<feature type="domain" description="Enoyl reductase (ER)" evidence="3">
    <location>
        <begin position="10"/>
        <end position="324"/>
    </location>
</feature>
<proteinExistence type="predicted"/>
<dbReference type="GO" id="GO:0035925">
    <property type="term" value="F:mRNA 3'-UTR AU-rich region binding"/>
    <property type="evidence" value="ECO:0007669"/>
    <property type="project" value="TreeGrafter"/>
</dbReference>
<dbReference type="InterPro" id="IPR011032">
    <property type="entry name" value="GroES-like_sf"/>
</dbReference>
<dbReference type="EMBL" id="DVLX01000014">
    <property type="protein sequence ID" value="HIT98814.1"/>
    <property type="molecule type" value="Genomic_DNA"/>
</dbReference>
<dbReference type="InterPro" id="IPR020843">
    <property type="entry name" value="ER"/>
</dbReference>
<reference evidence="4" key="2">
    <citation type="journal article" date="2021" name="PeerJ">
        <title>Extensive microbial diversity within the chicken gut microbiome revealed by metagenomics and culture.</title>
        <authorList>
            <person name="Gilroy R."/>
            <person name="Ravi A."/>
            <person name="Getino M."/>
            <person name="Pursley I."/>
            <person name="Horton D.L."/>
            <person name="Alikhan N.F."/>
            <person name="Baker D."/>
            <person name="Gharbi K."/>
            <person name="Hall N."/>
            <person name="Watson M."/>
            <person name="Adriaenssens E.M."/>
            <person name="Foster-Nyarko E."/>
            <person name="Jarju S."/>
            <person name="Secka A."/>
            <person name="Antonio M."/>
            <person name="Oren A."/>
            <person name="Chaudhuri R.R."/>
            <person name="La Ragione R."/>
            <person name="Hildebrand F."/>
            <person name="Pallen M.J."/>
        </authorList>
    </citation>
    <scope>NUCLEOTIDE SEQUENCE</scope>
    <source>
        <strain evidence="4">CHK176-22527</strain>
    </source>
</reference>
<accession>A0A9D1HC14</accession>
<sequence>MNAMGFYEFGKPDVFREIEIEKPQPGDDQVLIKVEGTSVNFADIQTRKGSFHGGGTVFPVVPGLDAAGTVEAVGKNIKSLKEGDRVIAFPHTGTYCEYVVADGDLTYAIPETVSIIQAAASPLVSFTSHMILNKVACLEKGETIVIHAAAGGIGTTAIQIAKAMGAGMIIGTVRGESKKGKALDAGADHVIVTDKENFSERVMDLTGGAGADVILDSIGGDFTEMGMDCLALYGRMVVFGNASGSYGMINTGSLHSSSRSVRGFSSVTTRKNRPDWFRETAPAVIKLMSEGKIDMKISEVMKIKDAARAHELMEKGKVTGKIVLVD</sequence>
<dbReference type="Pfam" id="PF08240">
    <property type="entry name" value="ADH_N"/>
    <property type="match status" value="1"/>
</dbReference>
<dbReference type="Gene3D" id="3.40.50.720">
    <property type="entry name" value="NAD(P)-binding Rossmann-like Domain"/>
    <property type="match status" value="1"/>
</dbReference>
<dbReference type="PANTHER" id="PTHR48106">
    <property type="entry name" value="QUINONE OXIDOREDUCTASE PIG3-RELATED"/>
    <property type="match status" value="1"/>
</dbReference>
<dbReference type="GO" id="GO:0003960">
    <property type="term" value="F:quinone reductase (NADPH) activity"/>
    <property type="evidence" value="ECO:0007669"/>
    <property type="project" value="TreeGrafter"/>
</dbReference>
<dbReference type="SMART" id="SM00829">
    <property type="entry name" value="PKS_ER"/>
    <property type="match status" value="1"/>
</dbReference>
<dbReference type="Pfam" id="PF00107">
    <property type="entry name" value="ADH_zinc_N"/>
    <property type="match status" value="1"/>
</dbReference>
<organism evidence="4 5">
    <name type="scientific">Candidatus Allocopromorpha excrementavium</name>
    <dbReference type="NCBI Taxonomy" id="2840741"/>
    <lineage>
        <taxon>Bacteria</taxon>
        <taxon>Bacillati</taxon>
        <taxon>Bacillota</taxon>
        <taxon>Clostridia</taxon>
        <taxon>Eubacteriales</taxon>
        <taxon>Eubacteriaceae</taxon>
        <taxon>Eubacteriaceae incertae sedis</taxon>
        <taxon>Candidatus Allocopromorpha</taxon>
    </lineage>
</organism>
<dbReference type="InterPro" id="IPR013154">
    <property type="entry name" value="ADH-like_N"/>
</dbReference>
<keyword evidence="1" id="KW-0521">NADP</keyword>
<dbReference type="SUPFAM" id="SSF51735">
    <property type="entry name" value="NAD(P)-binding Rossmann-fold domains"/>
    <property type="match status" value="1"/>
</dbReference>
<protein>
    <submittedName>
        <fullName evidence="4">Zinc-binding dehydrogenase</fullName>
    </submittedName>
</protein>
<keyword evidence="2" id="KW-0560">Oxidoreductase</keyword>
<dbReference type="InterPro" id="IPR013149">
    <property type="entry name" value="ADH-like_C"/>
</dbReference>
<evidence type="ECO:0000256" key="1">
    <source>
        <dbReference type="ARBA" id="ARBA00022857"/>
    </source>
</evidence>
<dbReference type="PANTHER" id="PTHR48106:SF13">
    <property type="entry name" value="QUINONE OXIDOREDUCTASE-RELATED"/>
    <property type="match status" value="1"/>
</dbReference>
<comment type="caution">
    <text evidence="4">The sequence shown here is derived from an EMBL/GenBank/DDBJ whole genome shotgun (WGS) entry which is preliminary data.</text>
</comment>
<dbReference type="InterPro" id="IPR036291">
    <property type="entry name" value="NAD(P)-bd_dom_sf"/>
</dbReference>
<evidence type="ECO:0000313" key="5">
    <source>
        <dbReference type="Proteomes" id="UP000824159"/>
    </source>
</evidence>
<gene>
    <name evidence="4" type="ORF">IAD12_00980</name>
</gene>
<dbReference type="AlphaFoldDB" id="A0A9D1HC14"/>
<dbReference type="Proteomes" id="UP000824159">
    <property type="component" value="Unassembled WGS sequence"/>
</dbReference>
<dbReference type="GO" id="GO:0070402">
    <property type="term" value="F:NADPH binding"/>
    <property type="evidence" value="ECO:0007669"/>
    <property type="project" value="TreeGrafter"/>
</dbReference>
<dbReference type="GO" id="GO:0005829">
    <property type="term" value="C:cytosol"/>
    <property type="evidence" value="ECO:0007669"/>
    <property type="project" value="TreeGrafter"/>
</dbReference>